<dbReference type="EMBL" id="KT240186">
    <property type="protein sequence ID" value="ALA46483.1"/>
    <property type="molecule type" value="Genomic_DNA"/>
</dbReference>
<organism evidence="2 3">
    <name type="scientific">Dickeya phage BF25/12</name>
    <dbReference type="NCBI Taxonomy" id="1698708"/>
    <lineage>
        <taxon>Viruses</taxon>
        <taxon>Duplodnaviria</taxon>
        <taxon>Heunggongvirae</taxon>
        <taxon>Uroviricota</taxon>
        <taxon>Caudoviricetes</taxon>
        <taxon>Autographivirales</taxon>
        <taxon>Autoscriptoviridae</taxon>
        <taxon>Corkvirinae</taxon>
        <taxon>Stompvirus</taxon>
        <taxon>Stompvirus BF2512</taxon>
    </lineage>
</organism>
<keyword evidence="2" id="KW-0378">Hydrolase</keyword>
<dbReference type="CDD" id="cd00093">
    <property type="entry name" value="HTH_XRE"/>
    <property type="match status" value="1"/>
</dbReference>
<evidence type="ECO:0000313" key="2">
    <source>
        <dbReference type="EMBL" id="ALA46483.1"/>
    </source>
</evidence>
<name>A0A219MH25_9CAUD</name>
<dbReference type="Gene3D" id="3.90.75.20">
    <property type="match status" value="1"/>
</dbReference>
<dbReference type="GO" id="GO:0004519">
    <property type="term" value="F:endonuclease activity"/>
    <property type="evidence" value="ECO:0007669"/>
    <property type="project" value="UniProtKB-KW"/>
</dbReference>
<dbReference type="SUPFAM" id="SSF54060">
    <property type="entry name" value="His-Me finger endonucleases"/>
    <property type="match status" value="1"/>
</dbReference>
<dbReference type="InterPro" id="IPR003615">
    <property type="entry name" value="HNH_nuc"/>
</dbReference>
<dbReference type="InterPro" id="IPR044925">
    <property type="entry name" value="His-Me_finger_sf"/>
</dbReference>
<accession>A0A219MH25</accession>
<sequence>MGIKELYENTEMTQAQIAEHLGIHWKRVFKYIKQNYSAAERKARKAVRYRNAKLGEANPMRGKCKDLHHNYIGEVSDNKGYWMVIKPEWYTGRKRSKHVFMHHVVVCAALGITEIPAGHHVHHCDFNPQNNSFGNLVLLTAGEHTALHVALKGATTISKESTLKWVEARRAGNSYDIVCPA</sequence>
<dbReference type="InterPro" id="IPR001387">
    <property type="entry name" value="Cro/C1-type_HTH"/>
</dbReference>
<keyword evidence="2" id="KW-0255">Endonuclease</keyword>
<evidence type="ECO:0000313" key="3">
    <source>
        <dbReference type="Proteomes" id="UP000223907"/>
    </source>
</evidence>
<reference evidence="2 3" key="1">
    <citation type="submission" date="2015-07" db="EMBL/GenBank/DDBJ databases">
        <title>Bateriophages against Dickeya spp. of Phalaenopsis orchids.</title>
        <authorList>
            <person name="Dreo T."/>
            <person name="Naglic T."/>
            <person name="Alic S."/>
            <person name="Peterka M."/>
            <person name="Ravnikar M."/>
        </authorList>
    </citation>
    <scope>NUCLEOTIDE SEQUENCE [LARGE SCALE GENOMIC DNA]</scope>
</reference>
<dbReference type="Proteomes" id="UP000223907">
    <property type="component" value="Segment"/>
</dbReference>
<keyword evidence="3" id="KW-1185">Reference proteome</keyword>
<dbReference type="Pfam" id="PF13392">
    <property type="entry name" value="HNH_3"/>
    <property type="match status" value="1"/>
</dbReference>
<gene>
    <name evidence="2" type="ORF">BF2512_26</name>
</gene>
<evidence type="ECO:0000259" key="1">
    <source>
        <dbReference type="Pfam" id="PF13392"/>
    </source>
</evidence>
<keyword evidence="2" id="KW-0540">Nuclease</keyword>
<protein>
    <submittedName>
        <fullName evidence="2">Putative HNH endonuclease</fullName>
    </submittedName>
</protein>
<feature type="domain" description="HNH nuclease" evidence="1">
    <location>
        <begin position="100"/>
        <end position="145"/>
    </location>
</feature>
<proteinExistence type="predicted"/>